<dbReference type="Pfam" id="PF15129">
    <property type="entry name" value="ALKL1_2"/>
    <property type="match status" value="1"/>
</dbReference>
<keyword evidence="2" id="KW-0964">Secreted</keyword>
<dbReference type="AlphaFoldDB" id="A0A4Z2B8Y6"/>
<dbReference type="GO" id="GO:0030971">
    <property type="term" value="F:receptor tyrosine kinase binding"/>
    <property type="evidence" value="ECO:0007669"/>
    <property type="project" value="InterPro"/>
</dbReference>
<evidence type="ECO:0000313" key="6">
    <source>
        <dbReference type="EMBL" id="TNM88006.1"/>
    </source>
</evidence>
<proteinExistence type="inferred from homology"/>
<evidence type="ECO:0000256" key="2">
    <source>
        <dbReference type="ARBA" id="ARBA00022525"/>
    </source>
</evidence>
<evidence type="ECO:0000313" key="7">
    <source>
        <dbReference type="Proteomes" id="UP000516260"/>
    </source>
</evidence>
<evidence type="ECO:0000256" key="1">
    <source>
        <dbReference type="ARBA" id="ARBA00004613"/>
    </source>
</evidence>
<comment type="similarity">
    <text evidence="4">Belongs to the ALKAL family.</text>
</comment>
<dbReference type="Proteomes" id="UP000516260">
    <property type="component" value="Chromosome 6"/>
</dbReference>
<accession>A0A4Z2B8Y6</accession>
<evidence type="ECO:0000256" key="4">
    <source>
        <dbReference type="ARBA" id="ARBA00033741"/>
    </source>
</evidence>
<keyword evidence="3 5" id="KW-0732">Signal</keyword>
<comment type="subcellular location">
    <subcellularLocation>
        <location evidence="1">Secreted</location>
    </subcellularLocation>
</comment>
<dbReference type="GO" id="GO:0005125">
    <property type="term" value="F:cytokine activity"/>
    <property type="evidence" value="ECO:0007669"/>
    <property type="project" value="UniProtKB-ARBA"/>
</dbReference>
<evidence type="ECO:0000256" key="3">
    <source>
        <dbReference type="ARBA" id="ARBA00022729"/>
    </source>
</evidence>
<gene>
    <name evidence="6" type="ORF">fugu_006227</name>
</gene>
<name>A0A4Z2B8Y6_9TELE</name>
<dbReference type="GO" id="GO:0005576">
    <property type="term" value="C:extracellular region"/>
    <property type="evidence" value="ECO:0007669"/>
    <property type="project" value="UniProtKB-SubCell"/>
</dbReference>
<comment type="caution">
    <text evidence="6">The sequence shown here is derived from an EMBL/GenBank/DDBJ whole genome shotgun (WGS) entry which is preliminary data.</text>
</comment>
<sequence length="207" mass="23178">MQGERKWHMLLTIFCLLITSGQCTDSKDVTQKERRTLLDLILQVIRDTQQREKNVSRRCITGLLTSAQDMKFSSPEKPFYIPRLDNSRLIDREHQQPQRQKWAATVSKHVTSAAFSSCSYVLCTDRLQTVCEVADAVSNEPALHAIVDPAFSVLLSLFTKTPKKGAMQQYENGTVEHFGNATTSVLVLMQKGAFWVISGMRSPAAGG</sequence>
<feature type="chain" id="PRO_5021256193" evidence="5">
    <location>
        <begin position="24"/>
        <end position="207"/>
    </location>
</feature>
<dbReference type="EMBL" id="SWLE01000019">
    <property type="protein sequence ID" value="TNM88006.1"/>
    <property type="molecule type" value="Genomic_DNA"/>
</dbReference>
<dbReference type="InterPro" id="IPR029364">
    <property type="entry name" value="ALKL1/2"/>
</dbReference>
<reference evidence="6 7" key="1">
    <citation type="submission" date="2019-04" db="EMBL/GenBank/DDBJ databases">
        <title>The sequence and de novo assembly of Takifugu bimaculatus genome using PacBio and Hi-C technologies.</title>
        <authorList>
            <person name="Xu P."/>
            <person name="Liu B."/>
            <person name="Zhou Z."/>
        </authorList>
    </citation>
    <scope>NUCLEOTIDE SEQUENCE [LARGE SCALE GENOMIC DNA]</scope>
    <source>
        <strain evidence="6">TB-2018</strain>
        <tissue evidence="6">Muscle</tissue>
    </source>
</reference>
<keyword evidence="7" id="KW-1185">Reference proteome</keyword>
<evidence type="ECO:0000256" key="5">
    <source>
        <dbReference type="SAM" id="SignalP"/>
    </source>
</evidence>
<organism evidence="6 7">
    <name type="scientific">Takifugu bimaculatus</name>
    <dbReference type="NCBI Taxonomy" id="433685"/>
    <lineage>
        <taxon>Eukaryota</taxon>
        <taxon>Metazoa</taxon>
        <taxon>Chordata</taxon>
        <taxon>Craniata</taxon>
        <taxon>Vertebrata</taxon>
        <taxon>Euteleostomi</taxon>
        <taxon>Actinopterygii</taxon>
        <taxon>Neopterygii</taxon>
        <taxon>Teleostei</taxon>
        <taxon>Neoteleostei</taxon>
        <taxon>Acanthomorphata</taxon>
        <taxon>Eupercaria</taxon>
        <taxon>Tetraodontiformes</taxon>
        <taxon>Tetradontoidea</taxon>
        <taxon>Tetraodontidae</taxon>
        <taxon>Takifugu</taxon>
    </lineage>
</organism>
<protein>
    <submittedName>
        <fullName evidence="6">Uncharacterized protein</fullName>
    </submittedName>
</protein>
<dbReference type="GO" id="GO:0030298">
    <property type="term" value="F:receptor signaling protein tyrosine kinase activator activity"/>
    <property type="evidence" value="ECO:0007669"/>
    <property type="project" value="InterPro"/>
</dbReference>
<feature type="signal peptide" evidence="5">
    <location>
        <begin position="1"/>
        <end position="23"/>
    </location>
</feature>